<proteinExistence type="predicted"/>
<dbReference type="RefSeq" id="WP_035667196.1">
    <property type="nucleotide sequence ID" value="NZ_BAUV01000047.1"/>
</dbReference>
<sequence>MVLTLTLGSMLSFILPYFQAKPVHMNGSPVGKPDLIGEVINIEEHWLLIDGKAYVDIREAILISESHVRLGLKDFAEGDHVHVWISEGELIGTSPALGTAVFVRRLNSEGN</sequence>
<organism evidence="1 2">
    <name type="scientific">Halalkalibacter akibai (strain ATCC 43226 / DSM 21942 / CIP 109018 / JCM 9157 / 1139)</name>
    <name type="common">Bacillus akibai</name>
    <dbReference type="NCBI Taxonomy" id="1236973"/>
    <lineage>
        <taxon>Bacteria</taxon>
        <taxon>Bacillati</taxon>
        <taxon>Bacillota</taxon>
        <taxon>Bacilli</taxon>
        <taxon>Bacillales</taxon>
        <taxon>Bacillaceae</taxon>
        <taxon>Halalkalibacter</taxon>
    </lineage>
</organism>
<reference evidence="1 2" key="1">
    <citation type="journal article" date="2014" name="Genome Announc.">
        <title>Draft Genome Sequences of Three Alkaliphilic Bacillus Strains, Bacillus wakoensis JCM 9140T, Bacillus akibai JCM 9157T, and Bacillus hemicellulosilyticus JCM 9152T.</title>
        <authorList>
            <person name="Yuki M."/>
            <person name="Oshima K."/>
            <person name="Suda W."/>
            <person name="Oshida Y."/>
            <person name="Kitamura K."/>
            <person name="Iida T."/>
            <person name="Hattori M."/>
            <person name="Ohkuma M."/>
        </authorList>
    </citation>
    <scope>NUCLEOTIDE SEQUENCE [LARGE SCALE GENOMIC DNA]</scope>
    <source>
        <strain evidence="1 2">JCM 9157</strain>
    </source>
</reference>
<protein>
    <recommendedName>
        <fullName evidence="3">DUF3221 domain-containing protein</fullName>
    </recommendedName>
</protein>
<evidence type="ECO:0000313" key="2">
    <source>
        <dbReference type="Proteomes" id="UP000018896"/>
    </source>
</evidence>
<accession>W4QZ45</accession>
<evidence type="ECO:0000313" key="1">
    <source>
        <dbReference type="EMBL" id="GAE36923.1"/>
    </source>
</evidence>
<keyword evidence="2" id="KW-1185">Reference proteome</keyword>
<dbReference type="STRING" id="1236973.JCM9157_4159"/>
<name>W4QZ45_HALA3</name>
<dbReference type="EMBL" id="BAUV01000047">
    <property type="protein sequence ID" value="GAE36923.1"/>
    <property type="molecule type" value="Genomic_DNA"/>
</dbReference>
<comment type="caution">
    <text evidence="1">The sequence shown here is derived from an EMBL/GenBank/DDBJ whole genome shotgun (WGS) entry which is preliminary data.</text>
</comment>
<dbReference type="OrthoDB" id="9802649at2"/>
<evidence type="ECO:0008006" key="3">
    <source>
        <dbReference type="Google" id="ProtNLM"/>
    </source>
</evidence>
<gene>
    <name evidence="1" type="ORF">JCM9157_4159</name>
</gene>
<dbReference type="Proteomes" id="UP000018896">
    <property type="component" value="Unassembled WGS sequence"/>
</dbReference>
<dbReference type="AlphaFoldDB" id="W4QZ45"/>